<dbReference type="PANTHER" id="PTHR10701">
    <property type="entry name" value="SMALL NUCLEAR RIBONUCLEOPROTEIN-ASSOCIATED PROTEIN B AND N"/>
    <property type="match status" value="1"/>
</dbReference>
<dbReference type="SUPFAM" id="SSF50182">
    <property type="entry name" value="Sm-like ribonucleoproteins"/>
    <property type="match status" value="1"/>
</dbReference>
<dbReference type="AlphaFoldDB" id="A0AAE8MXJ5"/>
<organism evidence="2 3">
    <name type="scientific">Cephalotrichum gorgonifer</name>
    <dbReference type="NCBI Taxonomy" id="2041049"/>
    <lineage>
        <taxon>Eukaryota</taxon>
        <taxon>Fungi</taxon>
        <taxon>Dikarya</taxon>
        <taxon>Ascomycota</taxon>
        <taxon>Pezizomycotina</taxon>
        <taxon>Sordariomycetes</taxon>
        <taxon>Hypocreomycetidae</taxon>
        <taxon>Microascales</taxon>
        <taxon>Microascaceae</taxon>
        <taxon>Cephalotrichum</taxon>
    </lineage>
</organism>
<dbReference type="Gene3D" id="2.30.30.100">
    <property type="match status" value="1"/>
</dbReference>
<dbReference type="InterPro" id="IPR034110">
    <property type="entry name" value="LSMD1_Sm"/>
</dbReference>
<sequence length="129" mass="14160">MEQPVCKDEEKEQEARDYLSSLLNKSLRITSTDGRVFWGQFKCIDPDRNIVLAQTYEYRHPSPQKRLEAAQKAGAGADKVSMGMTSRFLGLVVVPGEHIVKIEVEEFASQMRKAPAAPGGSGVSAPTHG</sequence>
<protein>
    <recommendedName>
        <fullName evidence="1">Sm domain-containing protein</fullName>
    </recommendedName>
</protein>
<dbReference type="Pfam" id="PF01423">
    <property type="entry name" value="LSM"/>
    <property type="match status" value="1"/>
</dbReference>
<evidence type="ECO:0000313" key="2">
    <source>
        <dbReference type="EMBL" id="SPO02332.1"/>
    </source>
</evidence>
<dbReference type="GO" id="GO:0031417">
    <property type="term" value="C:NatC complex"/>
    <property type="evidence" value="ECO:0007669"/>
    <property type="project" value="InterPro"/>
</dbReference>
<dbReference type="CDD" id="cd06168">
    <property type="entry name" value="LSMD1"/>
    <property type="match status" value="1"/>
</dbReference>
<dbReference type="PROSITE" id="PS52002">
    <property type="entry name" value="SM"/>
    <property type="match status" value="1"/>
</dbReference>
<dbReference type="InterPro" id="IPR050914">
    <property type="entry name" value="snRNP_SmB/NAA38-like"/>
</dbReference>
<proteinExistence type="predicted"/>
<evidence type="ECO:0000259" key="1">
    <source>
        <dbReference type="PROSITE" id="PS52002"/>
    </source>
</evidence>
<feature type="domain" description="Sm" evidence="1">
    <location>
        <begin position="14"/>
        <end position="108"/>
    </location>
</feature>
<gene>
    <name evidence="2" type="ORF">DNG_05005</name>
</gene>
<reference evidence="2" key="1">
    <citation type="submission" date="2018-03" db="EMBL/GenBank/DDBJ databases">
        <authorList>
            <person name="Guldener U."/>
        </authorList>
    </citation>
    <scope>NUCLEOTIDE SEQUENCE</scope>
</reference>
<name>A0AAE8MXJ5_9PEZI</name>
<keyword evidence="3" id="KW-1185">Reference proteome</keyword>
<dbReference type="EMBL" id="ONZQ02000006">
    <property type="protein sequence ID" value="SPO02332.1"/>
    <property type="molecule type" value="Genomic_DNA"/>
</dbReference>
<dbReference type="InterPro" id="IPR010920">
    <property type="entry name" value="LSM_dom_sf"/>
</dbReference>
<accession>A0AAE8MXJ5</accession>
<dbReference type="PANTHER" id="PTHR10701:SF5">
    <property type="entry name" value="N-ALPHA-ACETYLTRANSFERASE 38, NATC AUXILIARY SUBUNIT"/>
    <property type="match status" value="1"/>
</dbReference>
<dbReference type="GO" id="GO:0003723">
    <property type="term" value="F:RNA binding"/>
    <property type="evidence" value="ECO:0007669"/>
    <property type="project" value="InterPro"/>
</dbReference>
<dbReference type="SMART" id="SM00651">
    <property type="entry name" value="Sm"/>
    <property type="match status" value="1"/>
</dbReference>
<comment type="caution">
    <text evidence="2">The sequence shown here is derived from an EMBL/GenBank/DDBJ whole genome shotgun (WGS) entry which is preliminary data.</text>
</comment>
<dbReference type="InterPro" id="IPR047575">
    <property type="entry name" value="Sm"/>
</dbReference>
<dbReference type="InterPro" id="IPR001163">
    <property type="entry name" value="Sm_dom_euk/arc"/>
</dbReference>
<evidence type="ECO:0000313" key="3">
    <source>
        <dbReference type="Proteomes" id="UP001187682"/>
    </source>
</evidence>
<dbReference type="Proteomes" id="UP001187682">
    <property type="component" value="Unassembled WGS sequence"/>
</dbReference>